<sequence>MHIILSHVGESTIVSGYFIGSRGAPQDATFLPLGVVAPDGTPFGLFSGPLPLADESLVVADSENPESLFTGLSDVDLAGLEEMGLRPV</sequence>
<dbReference type="AlphaFoldDB" id="A0A1G1V6T8"/>
<proteinExistence type="predicted"/>
<gene>
    <name evidence="1" type="ORF">A3F61_02630</name>
</gene>
<dbReference type="Proteomes" id="UP000178272">
    <property type="component" value="Unassembled WGS sequence"/>
</dbReference>
<dbReference type="EMBL" id="MHCA01000046">
    <property type="protein sequence ID" value="OGY10982.1"/>
    <property type="molecule type" value="Genomic_DNA"/>
</dbReference>
<evidence type="ECO:0000313" key="2">
    <source>
        <dbReference type="Proteomes" id="UP000178272"/>
    </source>
</evidence>
<name>A0A1G1V6T8_9BACT</name>
<protein>
    <submittedName>
        <fullName evidence="1">Uncharacterized protein</fullName>
    </submittedName>
</protein>
<evidence type="ECO:0000313" key="1">
    <source>
        <dbReference type="EMBL" id="OGY10982.1"/>
    </source>
</evidence>
<reference evidence="1 2" key="1">
    <citation type="journal article" date="2016" name="Nat. Commun.">
        <title>Thousands of microbial genomes shed light on interconnected biogeochemical processes in an aquifer system.</title>
        <authorList>
            <person name="Anantharaman K."/>
            <person name="Brown C.T."/>
            <person name="Hug L.A."/>
            <person name="Sharon I."/>
            <person name="Castelle C.J."/>
            <person name="Probst A.J."/>
            <person name="Thomas B.C."/>
            <person name="Singh A."/>
            <person name="Wilkins M.J."/>
            <person name="Karaoz U."/>
            <person name="Brodie E.L."/>
            <person name="Williams K.H."/>
            <person name="Hubbard S.S."/>
            <person name="Banfield J.F."/>
        </authorList>
    </citation>
    <scope>NUCLEOTIDE SEQUENCE [LARGE SCALE GENOMIC DNA]</scope>
</reference>
<accession>A0A1G1V6T8</accession>
<organism evidence="1 2">
    <name type="scientific">Candidatus Blackburnbacteria bacterium RIFCSPHIGHO2_12_FULL_41_13b</name>
    <dbReference type="NCBI Taxonomy" id="1797517"/>
    <lineage>
        <taxon>Bacteria</taxon>
        <taxon>Candidatus Blackburniibacteriota</taxon>
    </lineage>
</organism>
<comment type="caution">
    <text evidence="1">The sequence shown here is derived from an EMBL/GenBank/DDBJ whole genome shotgun (WGS) entry which is preliminary data.</text>
</comment>